<evidence type="ECO:0000313" key="10">
    <source>
        <dbReference type="EMBL" id="HDX33387.1"/>
    </source>
</evidence>
<keyword evidence="4 8" id="KW-0812">Transmembrane</keyword>
<accession>A0A7C1JV48</accession>
<gene>
    <name evidence="10" type="ORF">ENQ20_18170</name>
</gene>
<keyword evidence="7 8" id="KW-0472">Membrane</keyword>
<feature type="transmembrane region" description="Helical" evidence="8">
    <location>
        <begin position="186"/>
        <end position="207"/>
    </location>
</feature>
<evidence type="ECO:0000256" key="3">
    <source>
        <dbReference type="ARBA" id="ARBA00022475"/>
    </source>
</evidence>
<feature type="domain" description="ABC transmembrane type-1" evidence="9">
    <location>
        <begin position="19"/>
        <end position="207"/>
    </location>
</feature>
<organism evidence="10">
    <name type="scientific">Caldilinea aerophila</name>
    <dbReference type="NCBI Taxonomy" id="133453"/>
    <lineage>
        <taxon>Bacteria</taxon>
        <taxon>Bacillati</taxon>
        <taxon>Chloroflexota</taxon>
        <taxon>Caldilineae</taxon>
        <taxon>Caldilineales</taxon>
        <taxon>Caldilineaceae</taxon>
        <taxon>Caldilinea</taxon>
    </lineage>
</organism>
<dbReference type="SUPFAM" id="SSF161098">
    <property type="entry name" value="MetI-like"/>
    <property type="match status" value="1"/>
</dbReference>
<dbReference type="PANTHER" id="PTHR30614:SF0">
    <property type="entry name" value="L-CYSTINE TRANSPORT SYSTEM PERMEASE PROTEIN TCYL"/>
    <property type="match status" value="1"/>
</dbReference>
<dbReference type="InterPro" id="IPR000515">
    <property type="entry name" value="MetI-like"/>
</dbReference>
<reference evidence="10" key="1">
    <citation type="journal article" date="2020" name="mSystems">
        <title>Genome- and Community-Level Interaction Insights into Carbon Utilization and Element Cycling Functions of Hydrothermarchaeota in Hydrothermal Sediment.</title>
        <authorList>
            <person name="Zhou Z."/>
            <person name="Liu Y."/>
            <person name="Xu W."/>
            <person name="Pan J."/>
            <person name="Luo Z.H."/>
            <person name="Li M."/>
        </authorList>
    </citation>
    <scope>NUCLEOTIDE SEQUENCE [LARGE SCALE GENOMIC DNA]</scope>
    <source>
        <strain evidence="10">SpSt-289</strain>
    </source>
</reference>
<evidence type="ECO:0000256" key="4">
    <source>
        <dbReference type="ARBA" id="ARBA00022692"/>
    </source>
</evidence>
<dbReference type="GO" id="GO:0006865">
    <property type="term" value="P:amino acid transport"/>
    <property type="evidence" value="ECO:0007669"/>
    <property type="project" value="UniProtKB-KW"/>
</dbReference>
<dbReference type="GO" id="GO:0043190">
    <property type="term" value="C:ATP-binding cassette (ABC) transporter complex"/>
    <property type="evidence" value="ECO:0007669"/>
    <property type="project" value="InterPro"/>
</dbReference>
<comment type="similarity">
    <text evidence="8">Belongs to the binding-protein-dependent transport system permease family.</text>
</comment>
<evidence type="ECO:0000256" key="5">
    <source>
        <dbReference type="ARBA" id="ARBA00022970"/>
    </source>
</evidence>
<keyword evidence="2 8" id="KW-0813">Transport</keyword>
<dbReference type="InterPro" id="IPR035906">
    <property type="entry name" value="MetI-like_sf"/>
</dbReference>
<evidence type="ECO:0000256" key="1">
    <source>
        <dbReference type="ARBA" id="ARBA00004651"/>
    </source>
</evidence>
<dbReference type="PANTHER" id="PTHR30614">
    <property type="entry name" value="MEMBRANE COMPONENT OF AMINO ACID ABC TRANSPORTER"/>
    <property type="match status" value="1"/>
</dbReference>
<comment type="subcellular location">
    <subcellularLocation>
        <location evidence="1 8">Cell membrane</location>
        <topology evidence="1 8">Multi-pass membrane protein</topology>
    </subcellularLocation>
</comment>
<comment type="caution">
    <text evidence="10">The sequence shown here is derived from an EMBL/GenBank/DDBJ whole genome shotgun (WGS) entry which is preliminary data.</text>
</comment>
<evidence type="ECO:0000256" key="8">
    <source>
        <dbReference type="RuleBase" id="RU363032"/>
    </source>
</evidence>
<name>A0A7C1JV48_9CHLR</name>
<keyword evidence="5" id="KW-0029">Amino-acid transport</keyword>
<dbReference type="Gene3D" id="1.10.3720.10">
    <property type="entry name" value="MetI-like"/>
    <property type="match status" value="1"/>
</dbReference>
<dbReference type="EMBL" id="DSMG01000191">
    <property type="protein sequence ID" value="HDX33387.1"/>
    <property type="molecule type" value="Genomic_DNA"/>
</dbReference>
<evidence type="ECO:0000259" key="9">
    <source>
        <dbReference type="PROSITE" id="PS50928"/>
    </source>
</evidence>
<evidence type="ECO:0000256" key="7">
    <source>
        <dbReference type="ARBA" id="ARBA00023136"/>
    </source>
</evidence>
<evidence type="ECO:0000256" key="2">
    <source>
        <dbReference type="ARBA" id="ARBA00022448"/>
    </source>
</evidence>
<evidence type="ECO:0000256" key="6">
    <source>
        <dbReference type="ARBA" id="ARBA00022989"/>
    </source>
</evidence>
<keyword evidence="6 8" id="KW-1133">Transmembrane helix</keyword>
<dbReference type="GO" id="GO:0022857">
    <property type="term" value="F:transmembrane transporter activity"/>
    <property type="evidence" value="ECO:0007669"/>
    <property type="project" value="InterPro"/>
</dbReference>
<dbReference type="AlphaFoldDB" id="A0A7C1JV48"/>
<keyword evidence="3" id="KW-1003">Cell membrane</keyword>
<protein>
    <submittedName>
        <fullName evidence="10">Amino acid ABC transporter permease</fullName>
    </submittedName>
</protein>
<feature type="transmembrane region" description="Helical" evidence="8">
    <location>
        <begin position="54"/>
        <end position="78"/>
    </location>
</feature>
<proteinExistence type="inferred from homology"/>
<dbReference type="NCBIfam" id="TIGR01726">
    <property type="entry name" value="HEQRo_perm_3TM"/>
    <property type="match status" value="1"/>
</dbReference>
<dbReference type="InterPro" id="IPR010065">
    <property type="entry name" value="AA_ABC_transptr_permease_3TM"/>
</dbReference>
<dbReference type="Pfam" id="PF00528">
    <property type="entry name" value="BPD_transp_1"/>
    <property type="match status" value="1"/>
</dbReference>
<dbReference type="PROSITE" id="PS50928">
    <property type="entry name" value="ABC_TM1"/>
    <property type="match status" value="1"/>
</dbReference>
<feature type="transmembrane region" description="Helical" evidence="8">
    <location>
        <begin position="20"/>
        <end position="42"/>
    </location>
</feature>
<sequence length="224" mass="24449">MQSFLQLLNNVMPSLLQGTAVTLQIAAVSLLLGMAIGLPVGIGRVYGPRWLQAILAAYITLFQGTPLLIQLFLVYYGLPDLGLTLGRMEAAFLTLGLNSAAYQAEYLRGALQSVGEGQMTAARAIGMSKWLAVRSIILPQALRLVLPAWSNEAIAMLKYTAVVFLIAVPDLMGQAKILSSRYFAPIPIYMIVAVFYIVLVGITYLILRQLERRFHIPGLTGEAH</sequence>
<dbReference type="CDD" id="cd06261">
    <property type="entry name" value="TM_PBP2"/>
    <property type="match status" value="1"/>
</dbReference>
<dbReference type="InterPro" id="IPR043429">
    <property type="entry name" value="ArtM/GltK/GlnP/TcyL/YhdX-like"/>
</dbReference>